<reference evidence="1" key="1">
    <citation type="submission" date="2023-04" db="EMBL/GenBank/DDBJ databases">
        <title>A chromosome-level genome assembly of the parasitoid wasp Eretmocerus hayati.</title>
        <authorList>
            <person name="Zhong Y."/>
            <person name="Liu S."/>
            <person name="Liu Y."/>
        </authorList>
    </citation>
    <scope>NUCLEOTIDE SEQUENCE</scope>
    <source>
        <strain evidence="1">ZJU_SS_LIU_2023</strain>
    </source>
</reference>
<evidence type="ECO:0000313" key="1">
    <source>
        <dbReference type="EMBL" id="KAJ8688375.1"/>
    </source>
</evidence>
<comment type="caution">
    <text evidence="1">The sequence shown here is derived from an EMBL/GenBank/DDBJ whole genome shotgun (WGS) entry which is preliminary data.</text>
</comment>
<evidence type="ECO:0000313" key="2">
    <source>
        <dbReference type="Proteomes" id="UP001239111"/>
    </source>
</evidence>
<sequence length="1377" mass="158771">MADVYRNWIANIQKLELDEVVANLQLIQGTKPENERYLFKLLLHLSHCADRCLKENLSKETQVFEIADKICKALRGSEDKDKLFSALYYIIQYLLKKSLFYGASVITKYLFPGKIIREDDRLTSARYYQIACLWQSEILKRLDTVPSGILLDNSSEDISSYVELHMQILWYCDRVSDYTLKAAEIYIRKISNTALNDAAPCLLKIFSHLSKYLTNTEKSAAPEVFGSIVIMIGVALFRRIDAKDNPNILQFFRQADSLFLDAFSVSSQYYNCYKFLREYTYNIFETNFMTNGIGEVRFSKTVEVFGILFQKYGDSHYSLIKTVVAVSNSFEILFSNLESIVMNQSSETTITQDDLTKIGKLVKSLYSLVKKNEFSKSYSCRKCLEPKECLVKTDLYNSGFIVNSFLKVVAKFSSETLTEKLFKCAKDLMEILLSTFYELKQSGCKYSIPMWDMCGRTIFNIGLISESKYPADLQFLYEELCKQVIVQDGLNSKLSSFGLESPVSTTLHRLCNSLFNQGKYMEAMTFTAYNALLSTNESRRRKAYDLWTNIKVKCSDSKEIQDLTLLQCVRDGNSVIKEKFDIHLTLHNYDLGDFCLRELKTLYTLKTDQKSLMTRILRELECMNNGLIFAQGVLLLCFHALQFQYCKRELVTNEIMKAMEILEKQEETPGSACLKANLKFFIIIEKLCIRNQAIRQQIDEAKFTIKAFQVFRGKCIGNETEIEDDITPTYGGIDIEADNKLAKELREVLISWDKCLQDEKSINSISLDWEPKFTLETIIICGEYCRLFKFSTLEEKCWKLCYKLASALQDHSTRIYVTSRSISLRSINDAWIADAEVQSENMKNSTKAIETDSCILFWLSLADFYLDCNKIDEAKILIQKVKSLPNFKMLDNPKLYLYATDIQLRNYHLLIEIPSQQEYFHLMVEIHYLMINLDETLTQDTCRFWNLRFHLFTCEQLFECMCNVVIPMNSLLSYRETSSHLFYGMKLAQGLGLAMRIAEFLKLLCYIDLLRLKMDDCETKLQDLEHILRLESFQSSMRTEPPSTKAPKSVHNEIRREDPRMRADASALIKSKQCQDQQRCASPELKRKLFTPPNFLSHKSYCECFECAHLSYQQLCQSSAHLRAHMYSLMSHIPEADQHFLGAMRIFTRFNERNSDSLRRHSKLGLSWRRAHRCLADEMQLKIDFACHIFDHKPEHEEQAVFLVEQVIELSREYHLGKTSALHQACELYAQRCIYTRFADRSSITVPNDTEVIITKGPVNGCITPKQQQIEKPTRNPRRRKSPVALAIPVITVSDTSDDETIGNSPIPRKTRNSGAAAKALKEPELAPPAAKPLPKRRNVRRKILVEETEESAQGNSAQSQATAVRKSTRLSKKTGS</sequence>
<protein>
    <submittedName>
        <fullName evidence="1">Uncharacterized protein</fullName>
    </submittedName>
</protein>
<dbReference type="EMBL" id="CM056741">
    <property type="protein sequence ID" value="KAJ8688375.1"/>
    <property type="molecule type" value="Genomic_DNA"/>
</dbReference>
<keyword evidence="2" id="KW-1185">Reference proteome</keyword>
<organism evidence="1 2">
    <name type="scientific">Eretmocerus hayati</name>
    <dbReference type="NCBI Taxonomy" id="131215"/>
    <lineage>
        <taxon>Eukaryota</taxon>
        <taxon>Metazoa</taxon>
        <taxon>Ecdysozoa</taxon>
        <taxon>Arthropoda</taxon>
        <taxon>Hexapoda</taxon>
        <taxon>Insecta</taxon>
        <taxon>Pterygota</taxon>
        <taxon>Neoptera</taxon>
        <taxon>Endopterygota</taxon>
        <taxon>Hymenoptera</taxon>
        <taxon>Apocrita</taxon>
        <taxon>Proctotrupomorpha</taxon>
        <taxon>Chalcidoidea</taxon>
        <taxon>Aphelinidae</taxon>
        <taxon>Aphelininae</taxon>
        <taxon>Eretmocerus</taxon>
    </lineage>
</organism>
<accession>A0ACC2PXP2</accession>
<proteinExistence type="predicted"/>
<name>A0ACC2PXP2_9HYME</name>
<gene>
    <name evidence="1" type="ORF">QAD02_024170</name>
</gene>
<dbReference type="Proteomes" id="UP001239111">
    <property type="component" value="Chromosome 1"/>
</dbReference>